<dbReference type="PANTHER" id="PTHR45642">
    <property type="entry name" value="GDSL ESTERASE/LIPASE EXL3"/>
    <property type="match status" value="1"/>
</dbReference>
<dbReference type="PATRIC" id="fig|1454001.3.peg.2778"/>
<name>A0A011NNZ6_9PROT</name>
<dbReference type="Pfam" id="PF00657">
    <property type="entry name" value="Lipase_GDSL"/>
    <property type="match status" value="1"/>
</dbReference>
<dbReference type="InterPro" id="IPR001087">
    <property type="entry name" value="GDSL"/>
</dbReference>
<dbReference type="GO" id="GO:0016298">
    <property type="term" value="F:lipase activity"/>
    <property type="evidence" value="ECO:0007669"/>
    <property type="project" value="InterPro"/>
</dbReference>
<dbReference type="STRING" id="1454001.AW08_02729"/>
<dbReference type="Proteomes" id="UP000020218">
    <property type="component" value="Unassembled WGS sequence"/>
</dbReference>
<proteinExistence type="predicted"/>
<evidence type="ECO:0000256" key="1">
    <source>
        <dbReference type="ARBA" id="ARBA00022729"/>
    </source>
</evidence>
<dbReference type="GO" id="GO:0106435">
    <property type="term" value="F:carboxylesterase activity"/>
    <property type="evidence" value="ECO:0007669"/>
    <property type="project" value="UniProtKB-EC"/>
</dbReference>
<sequence>MLHNLRQRFVTSVVAFGALLGSAQASMYSDLVFFGDSLSDTGNVLSLSTAFSPPPFPNFPAAPGRFSNGPVWTETLAQGLGFAGNAAPSNLLFAGPAVGVIPIGAPGGQNFSFGGARTDLGGSAGATTGLTGQLIAWNGSVFSPATGLTRAANPGALYVVLAGANDLRDARTANPGATPGDDAARKAAAQATAQNISNAIGLLAQAGARHFLVSSLPDLGLTPEAATLGNQAASTDVTLQFNAALAAGMVALDSLFLQAGIDLDIRTLDFFGLSNAINQDAVGNGGSVYGITNVTTPCIGPVLPGVFFFPGSVDINCGVSAFADDLHPSAKVHRLLGQLAVATAVPEPASFALVALALTLLAGWRRRPPLSRIGCPRQ</sequence>
<keyword evidence="5" id="KW-1185">Reference proteome</keyword>
<dbReference type="InterPro" id="IPR036514">
    <property type="entry name" value="SGNH_hydro_sf"/>
</dbReference>
<dbReference type="EMBL" id="JFAX01000016">
    <property type="protein sequence ID" value="EXI66372.1"/>
    <property type="molecule type" value="Genomic_DNA"/>
</dbReference>
<feature type="signal peptide" evidence="2">
    <location>
        <begin position="1"/>
        <end position="25"/>
    </location>
</feature>
<dbReference type="InterPro" id="IPR008265">
    <property type="entry name" value="Lipase_GDSL_AS"/>
</dbReference>
<feature type="chain" id="PRO_5001461258" evidence="2">
    <location>
        <begin position="26"/>
        <end position="378"/>
    </location>
</feature>
<evidence type="ECO:0000259" key="3">
    <source>
        <dbReference type="Pfam" id="PF07589"/>
    </source>
</evidence>
<reference evidence="4" key="1">
    <citation type="submission" date="2014-02" db="EMBL/GenBank/DDBJ databases">
        <title>Expanding our view of genomic diversity in Candidatus Accumulibacter clades.</title>
        <authorList>
            <person name="Skennerton C.T."/>
            <person name="Barr J.J."/>
            <person name="Slater F.R."/>
            <person name="Bond P.L."/>
            <person name="Tyson G.W."/>
        </authorList>
    </citation>
    <scope>NUCLEOTIDE SEQUENCE [LARGE SCALE GENOMIC DNA]</scope>
</reference>
<protein>
    <submittedName>
        <fullName evidence="4">Esterase EstA</fullName>
        <ecNumber evidence="4">3.1.1.1</ecNumber>
    </submittedName>
</protein>
<dbReference type="SUPFAM" id="SSF52266">
    <property type="entry name" value="SGNH hydrolase"/>
    <property type="match status" value="1"/>
</dbReference>
<dbReference type="InterPro" id="IPR050592">
    <property type="entry name" value="GDSL_lipolytic_enzyme"/>
</dbReference>
<keyword evidence="1 2" id="KW-0732">Signal</keyword>
<evidence type="ECO:0000313" key="5">
    <source>
        <dbReference type="Proteomes" id="UP000020218"/>
    </source>
</evidence>
<dbReference type="AlphaFoldDB" id="A0A011NNZ6"/>
<dbReference type="Gene3D" id="3.40.50.1110">
    <property type="entry name" value="SGNH hydrolase"/>
    <property type="match status" value="1"/>
</dbReference>
<evidence type="ECO:0000313" key="4">
    <source>
        <dbReference type="EMBL" id="EXI66372.1"/>
    </source>
</evidence>
<dbReference type="EC" id="3.1.1.1" evidence="4"/>
<evidence type="ECO:0000256" key="2">
    <source>
        <dbReference type="SAM" id="SignalP"/>
    </source>
</evidence>
<dbReference type="PROSITE" id="PS01098">
    <property type="entry name" value="LIPASE_GDSL_SER"/>
    <property type="match status" value="1"/>
</dbReference>
<dbReference type="InterPro" id="IPR013424">
    <property type="entry name" value="Ice-binding_C"/>
</dbReference>
<dbReference type="PANTHER" id="PTHR45642:SF139">
    <property type="entry name" value="SGNH HYDROLASE-TYPE ESTERASE DOMAIN-CONTAINING PROTEIN"/>
    <property type="match status" value="1"/>
</dbReference>
<accession>A0A011NNZ6</accession>
<keyword evidence="4" id="KW-0378">Hydrolase</keyword>
<organism evidence="4 5">
    <name type="scientific">Candidatus Accumulibacter adjunctus</name>
    <dbReference type="NCBI Taxonomy" id="1454001"/>
    <lineage>
        <taxon>Bacteria</taxon>
        <taxon>Pseudomonadati</taxon>
        <taxon>Pseudomonadota</taxon>
        <taxon>Betaproteobacteria</taxon>
        <taxon>Candidatus Accumulibacter</taxon>
    </lineage>
</organism>
<gene>
    <name evidence="4" type="primary">estA_2</name>
    <name evidence="4" type="ORF">AW08_02729</name>
</gene>
<feature type="domain" description="Ice-binding protein C-terminal" evidence="3">
    <location>
        <begin position="344"/>
        <end position="367"/>
    </location>
</feature>
<dbReference type="Pfam" id="PF07589">
    <property type="entry name" value="PEP-CTERM"/>
    <property type="match status" value="1"/>
</dbReference>
<dbReference type="GO" id="GO:0006629">
    <property type="term" value="P:lipid metabolic process"/>
    <property type="evidence" value="ECO:0007669"/>
    <property type="project" value="InterPro"/>
</dbReference>
<comment type="caution">
    <text evidence="4">The sequence shown here is derived from an EMBL/GenBank/DDBJ whole genome shotgun (WGS) entry which is preliminary data.</text>
</comment>
<dbReference type="NCBIfam" id="TIGR02595">
    <property type="entry name" value="PEP_CTERM"/>
    <property type="match status" value="1"/>
</dbReference>
<dbReference type="CDD" id="cd01846">
    <property type="entry name" value="fatty_acyltransferase_like"/>
    <property type="match status" value="1"/>
</dbReference>